<evidence type="ECO:0000256" key="2">
    <source>
        <dbReference type="ARBA" id="ARBA00022801"/>
    </source>
</evidence>
<dbReference type="PANTHER" id="PTHR30217:SF6">
    <property type="entry name" value="TRNA HYDROXYLATION PROTEIN P"/>
    <property type="match status" value="1"/>
</dbReference>
<evidence type="ECO:0000313" key="5">
    <source>
        <dbReference type="EMBL" id="HIU69140.1"/>
    </source>
</evidence>
<accession>A0A9D1SP27</accession>
<dbReference type="PROSITE" id="PS01276">
    <property type="entry name" value="PEPTIDASE_U32"/>
    <property type="match status" value="1"/>
</dbReference>
<comment type="similarity">
    <text evidence="3">Belongs to the peptidase U32 family.</text>
</comment>
<dbReference type="Pfam" id="PF16325">
    <property type="entry name" value="Peptidase_U32_C"/>
    <property type="match status" value="1"/>
</dbReference>
<proteinExistence type="inferred from homology"/>
<organism evidence="5 6">
    <name type="scientific">Candidatus Scybalenecus merdavium</name>
    <dbReference type="NCBI Taxonomy" id="2840939"/>
    <lineage>
        <taxon>Bacteria</taxon>
        <taxon>Bacillati</taxon>
        <taxon>Bacillota</taxon>
        <taxon>Clostridia</taxon>
        <taxon>Eubacteriales</taxon>
        <taxon>Oscillospiraceae</taxon>
        <taxon>Oscillospiraceae incertae sedis</taxon>
        <taxon>Candidatus Scybalenecus</taxon>
    </lineage>
</organism>
<dbReference type="PANTHER" id="PTHR30217">
    <property type="entry name" value="PEPTIDASE U32 FAMILY"/>
    <property type="match status" value="1"/>
</dbReference>
<dbReference type="SUPFAM" id="SSF51366">
    <property type="entry name" value="Ribulose-phoshate binding barrel"/>
    <property type="match status" value="1"/>
</dbReference>
<comment type="caution">
    <text evidence="5">The sequence shown here is derived from an EMBL/GenBank/DDBJ whole genome shotgun (WGS) entry which is preliminary data.</text>
</comment>
<evidence type="ECO:0000256" key="3">
    <source>
        <dbReference type="ARBA" id="ARBA00038374"/>
    </source>
</evidence>
<name>A0A9D1SP27_9FIRM</name>
<reference evidence="5" key="1">
    <citation type="submission" date="2020-10" db="EMBL/GenBank/DDBJ databases">
        <authorList>
            <person name="Gilroy R."/>
        </authorList>
    </citation>
    <scope>NUCLEOTIDE SEQUENCE</scope>
    <source>
        <strain evidence="5">CHK176-6737</strain>
    </source>
</reference>
<keyword evidence="2" id="KW-0378">Hydrolase</keyword>
<dbReference type="Pfam" id="PF01136">
    <property type="entry name" value="Peptidase_U32"/>
    <property type="match status" value="1"/>
</dbReference>
<dbReference type="InterPro" id="IPR011060">
    <property type="entry name" value="RibuloseP-bd_barrel"/>
</dbReference>
<dbReference type="CDD" id="cd00945">
    <property type="entry name" value="Aldolase_Class_I"/>
    <property type="match status" value="1"/>
</dbReference>
<dbReference type="AlphaFoldDB" id="A0A9D1SP27"/>
<protein>
    <submittedName>
        <fullName evidence="5">U32 family peptidase</fullName>
    </submittedName>
</protein>
<evidence type="ECO:0000259" key="4">
    <source>
        <dbReference type="Pfam" id="PF16325"/>
    </source>
</evidence>
<dbReference type="Gene3D" id="2.40.30.10">
    <property type="entry name" value="Translation factors"/>
    <property type="match status" value="1"/>
</dbReference>
<evidence type="ECO:0000313" key="6">
    <source>
        <dbReference type="Proteomes" id="UP000824125"/>
    </source>
</evidence>
<dbReference type="Proteomes" id="UP000824125">
    <property type="component" value="Unassembled WGS sequence"/>
</dbReference>
<keyword evidence="1" id="KW-0645">Protease</keyword>
<sequence>MIGVNRPLELLSPAGDMQRLKYALAYGADAVYLAGQQFGMRSGPSNFTLEELKAACDLAHEKGKKIYLTCNTLPRNREAAQLPDFLKNACRCGVDAFIIADVGTLMLAKKHCPDVPVHISTQAGIVNYETARAFYEMGASRIVTARELSLNEICEIRDKTPPELEIEAFVHGAMCMSFSGRCILSDYLTNRDANRGDCAQPCRWKYYVMEESRPGRYFPVCEDEKGTYLFNSRDLCMLEHLPELDAAGIDSFKIEGRAKSEYYTAAVTFAYRSALDAYLQKRSADFRLEPWMVQELQKMSHRPYTTGFYFGPMKDGQTLDDGGYIRTWDVAALYDSSSDGRVTVCQRNRFFEGDTLEILQPGCRPVQLVVLHLYNENDGEFTSAANKATNRYSFDCSLDLHPFAIFRKVRDTL</sequence>
<dbReference type="EMBL" id="DVNM01000021">
    <property type="protein sequence ID" value="HIU69140.1"/>
    <property type="molecule type" value="Genomic_DNA"/>
</dbReference>
<reference evidence="5" key="2">
    <citation type="journal article" date="2021" name="PeerJ">
        <title>Extensive microbial diversity within the chicken gut microbiome revealed by metagenomics and culture.</title>
        <authorList>
            <person name="Gilroy R."/>
            <person name="Ravi A."/>
            <person name="Getino M."/>
            <person name="Pursley I."/>
            <person name="Horton D.L."/>
            <person name="Alikhan N.F."/>
            <person name="Baker D."/>
            <person name="Gharbi K."/>
            <person name="Hall N."/>
            <person name="Watson M."/>
            <person name="Adriaenssens E.M."/>
            <person name="Foster-Nyarko E."/>
            <person name="Jarju S."/>
            <person name="Secka A."/>
            <person name="Antonio M."/>
            <person name="Oren A."/>
            <person name="Chaudhuri R.R."/>
            <person name="La Ragione R."/>
            <person name="Hildebrand F."/>
            <person name="Pallen M.J."/>
        </authorList>
    </citation>
    <scope>NUCLEOTIDE SEQUENCE</scope>
    <source>
        <strain evidence="5">CHK176-6737</strain>
    </source>
</reference>
<gene>
    <name evidence="5" type="ORF">IAD23_04205</name>
</gene>
<dbReference type="InterPro" id="IPR051454">
    <property type="entry name" value="RNA/ubiquinone_mod_enzymes"/>
</dbReference>
<feature type="domain" description="Peptidase family U32 C-terminal" evidence="4">
    <location>
        <begin position="328"/>
        <end position="407"/>
    </location>
</feature>
<evidence type="ECO:0000256" key="1">
    <source>
        <dbReference type="ARBA" id="ARBA00022670"/>
    </source>
</evidence>
<dbReference type="GO" id="GO:0006508">
    <property type="term" value="P:proteolysis"/>
    <property type="evidence" value="ECO:0007669"/>
    <property type="project" value="UniProtKB-KW"/>
</dbReference>
<dbReference type="GO" id="GO:0008233">
    <property type="term" value="F:peptidase activity"/>
    <property type="evidence" value="ECO:0007669"/>
    <property type="project" value="UniProtKB-KW"/>
</dbReference>
<dbReference type="InterPro" id="IPR001539">
    <property type="entry name" value="Peptidase_U32"/>
</dbReference>
<dbReference type="InterPro" id="IPR032525">
    <property type="entry name" value="Peptidase_U32_C"/>
</dbReference>